<dbReference type="InterPro" id="IPR016039">
    <property type="entry name" value="Thiolase-like"/>
</dbReference>
<dbReference type="AlphaFoldDB" id="A0A919N092"/>
<dbReference type="PANTHER" id="PTHR11712:SF321">
    <property type="entry name" value="3-OXOACYL-[ACYL-CARRIER-PROTEIN] SYNTHASE 2"/>
    <property type="match status" value="1"/>
</dbReference>
<dbReference type="InterPro" id="IPR014030">
    <property type="entry name" value="Ketoacyl_synth_N"/>
</dbReference>
<accession>A0A919N092</accession>
<feature type="domain" description="Beta-ketoacyl synthase-like N-terminal" evidence="2">
    <location>
        <begin position="13"/>
        <end position="201"/>
    </location>
</feature>
<keyword evidence="1" id="KW-0808">Transferase</keyword>
<name>A0A919N092_9ACTN</name>
<dbReference type="EMBL" id="BOMV01000127">
    <property type="protein sequence ID" value="GIF02265.1"/>
    <property type="molecule type" value="Genomic_DNA"/>
</dbReference>
<dbReference type="GO" id="GO:0004315">
    <property type="term" value="F:3-oxoacyl-[acyl-carrier-protein] synthase activity"/>
    <property type="evidence" value="ECO:0007669"/>
    <property type="project" value="TreeGrafter"/>
</dbReference>
<sequence>MTEENIVLSVWSAVSPFGLGAAPLDTGLAAGASAVRAVPDGVDSGPFPQAGLVPSFDAATVLGRKGTRAMDRVTALTVATAGLVLRADGEPDPAETAAMALVLGTSAGSYQSIVDFTASSLTGDRPYLVDPARFPNTVMNRAAGQSAIWYGIKGPNATVAGGRLTGLLALNYAVRLCRRGRASTVLCGAVEELTAQRCWIDWHAGGRPDPATVAPPAEGCAMFLVEPASVAARHGRTPLLELAGLGFGATPAGGDPATALAGCIRSTLDRHRIETPDIALLAPGCLPGAPAAAERTALDQILGTSATGRTEVRTGSVLGDTSAASAAFQVAGVLAATGRGELPPGGLALITSIDPSGTVGCAVLRAPARIPATANTGEDN</sequence>
<dbReference type="RefSeq" id="WP_203791383.1">
    <property type="nucleotide sequence ID" value="NZ_BOMV01000127.1"/>
</dbReference>
<protein>
    <submittedName>
        <fullName evidence="3">3-oxoacyl-ACP synthase</fullName>
    </submittedName>
</protein>
<dbReference type="GO" id="GO:0005829">
    <property type="term" value="C:cytosol"/>
    <property type="evidence" value="ECO:0007669"/>
    <property type="project" value="TreeGrafter"/>
</dbReference>
<dbReference type="PANTHER" id="PTHR11712">
    <property type="entry name" value="POLYKETIDE SYNTHASE-RELATED"/>
    <property type="match status" value="1"/>
</dbReference>
<evidence type="ECO:0000313" key="3">
    <source>
        <dbReference type="EMBL" id="GIF02265.1"/>
    </source>
</evidence>
<reference evidence="3" key="1">
    <citation type="submission" date="2021-01" db="EMBL/GenBank/DDBJ databases">
        <title>Whole genome shotgun sequence of Actinoplanes rishiriensis NBRC 108556.</title>
        <authorList>
            <person name="Komaki H."/>
            <person name="Tamura T."/>
        </authorList>
    </citation>
    <scope>NUCLEOTIDE SEQUENCE</scope>
    <source>
        <strain evidence="3">NBRC 108556</strain>
    </source>
</reference>
<proteinExistence type="predicted"/>
<dbReference type="InterPro" id="IPR000794">
    <property type="entry name" value="Beta-ketoacyl_synthase"/>
</dbReference>
<dbReference type="Gene3D" id="3.40.47.10">
    <property type="match status" value="1"/>
</dbReference>
<evidence type="ECO:0000256" key="1">
    <source>
        <dbReference type="ARBA" id="ARBA00022679"/>
    </source>
</evidence>
<dbReference type="Proteomes" id="UP000636960">
    <property type="component" value="Unassembled WGS sequence"/>
</dbReference>
<organism evidence="3 4">
    <name type="scientific">Paractinoplanes rishiriensis</name>
    <dbReference type="NCBI Taxonomy" id="1050105"/>
    <lineage>
        <taxon>Bacteria</taxon>
        <taxon>Bacillati</taxon>
        <taxon>Actinomycetota</taxon>
        <taxon>Actinomycetes</taxon>
        <taxon>Micromonosporales</taxon>
        <taxon>Micromonosporaceae</taxon>
        <taxon>Paractinoplanes</taxon>
    </lineage>
</organism>
<dbReference type="Pfam" id="PF00109">
    <property type="entry name" value="ketoacyl-synt"/>
    <property type="match status" value="1"/>
</dbReference>
<gene>
    <name evidence="3" type="primary">fabF_4</name>
    <name evidence="3" type="ORF">Ari01nite_97290</name>
</gene>
<evidence type="ECO:0000313" key="4">
    <source>
        <dbReference type="Proteomes" id="UP000636960"/>
    </source>
</evidence>
<comment type="caution">
    <text evidence="3">The sequence shown here is derived from an EMBL/GenBank/DDBJ whole genome shotgun (WGS) entry which is preliminary data.</text>
</comment>
<dbReference type="GO" id="GO:0006633">
    <property type="term" value="P:fatty acid biosynthetic process"/>
    <property type="evidence" value="ECO:0007669"/>
    <property type="project" value="TreeGrafter"/>
</dbReference>
<keyword evidence="4" id="KW-1185">Reference proteome</keyword>
<evidence type="ECO:0000259" key="2">
    <source>
        <dbReference type="Pfam" id="PF00109"/>
    </source>
</evidence>
<dbReference type="SUPFAM" id="SSF53901">
    <property type="entry name" value="Thiolase-like"/>
    <property type="match status" value="2"/>
</dbReference>